<evidence type="ECO:0000256" key="6">
    <source>
        <dbReference type="SAM" id="MobiDB-lite"/>
    </source>
</evidence>
<comment type="caution">
    <text evidence="8">The sequence shown here is derived from an EMBL/GenBank/DDBJ whole genome shotgun (WGS) entry which is preliminary data.</text>
</comment>
<dbReference type="AlphaFoldDB" id="A0A8H3E0U4"/>
<organism evidence="8 9">
    <name type="scientific">Rhizoctonia solani</name>
    <dbReference type="NCBI Taxonomy" id="456999"/>
    <lineage>
        <taxon>Eukaryota</taxon>
        <taxon>Fungi</taxon>
        <taxon>Dikarya</taxon>
        <taxon>Basidiomycota</taxon>
        <taxon>Agaricomycotina</taxon>
        <taxon>Agaricomycetes</taxon>
        <taxon>Cantharellales</taxon>
        <taxon>Ceratobasidiaceae</taxon>
        <taxon>Rhizoctonia</taxon>
    </lineage>
</organism>
<dbReference type="InterPro" id="IPR008906">
    <property type="entry name" value="HATC_C_dom"/>
</dbReference>
<evidence type="ECO:0000313" key="8">
    <source>
        <dbReference type="EMBL" id="CAE7137293.1"/>
    </source>
</evidence>
<evidence type="ECO:0000259" key="7">
    <source>
        <dbReference type="Pfam" id="PF05699"/>
    </source>
</evidence>
<gene>
    <name evidence="8" type="ORF">RDB_LOCUS70119</name>
</gene>
<evidence type="ECO:0000256" key="5">
    <source>
        <dbReference type="ARBA" id="ARBA00023242"/>
    </source>
</evidence>
<feature type="compositionally biased region" description="Polar residues" evidence="6">
    <location>
        <begin position="248"/>
        <end position="257"/>
    </location>
</feature>
<dbReference type="GO" id="GO:0008270">
    <property type="term" value="F:zinc ion binding"/>
    <property type="evidence" value="ECO:0007669"/>
    <property type="project" value="UniProtKB-KW"/>
</dbReference>
<comment type="subcellular location">
    <subcellularLocation>
        <location evidence="1">Nucleus</location>
    </subcellularLocation>
</comment>
<dbReference type="SUPFAM" id="SSF53098">
    <property type="entry name" value="Ribonuclease H-like"/>
    <property type="match status" value="1"/>
</dbReference>
<evidence type="ECO:0000313" key="9">
    <source>
        <dbReference type="Proteomes" id="UP000663827"/>
    </source>
</evidence>
<dbReference type="EMBL" id="CAJNJQ010001403">
    <property type="protein sequence ID" value="CAE7137293.1"/>
    <property type="molecule type" value="Genomic_DNA"/>
</dbReference>
<dbReference type="PANTHER" id="PTHR46481">
    <property type="entry name" value="ZINC FINGER BED DOMAIN-CONTAINING PROTEIN 4"/>
    <property type="match status" value="1"/>
</dbReference>
<evidence type="ECO:0000256" key="3">
    <source>
        <dbReference type="ARBA" id="ARBA00022771"/>
    </source>
</evidence>
<keyword evidence="5" id="KW-0539">Nucleus</keyword>
<evidence type="ECO:0000256" key="2">
    <source>
        <dbReference type="ARBA" id="ARBA00022723"/>
    </source>
</evidence>
<dbReference type="InterPro" id="IPR052035">
    <property type="entry name" value="ZnF_BED_domain_contain"/>
</dbReference>
<sequence length="401" mass="44765">MVEIFGLELTDSELKEAREVFPKASGFANRIHASGTLQAAFSEVRNACKHLLPTNKEMPTQLVATRWGAAAACGQTHEDLRMVVNMMTSNTAHKLGEFQMSLLQWDILSDVNECLEVFEDPTRTHSQKGVPLIHSVIPDMHVLKFRLELMRDGRINNPRTGQPPRLVIRVAAFAALNVLNKYLRLLEVSDIYWLAIALCPWYKLQWFENHNYPASRIQEVRRALEDRFGEYTTRYTPAPEPELPHPTEGSSDTALPSTRSRRLWMQTPPSTANHDSTASHSTPRSTALSAYLAAPLVSEAEVNKLGGLLQFWENEVRVGSVLGRLALDILTAPSSSVDVERAFSGGRMSVNYRQHRTSLATFRAKMAVGSWFGTPLLSDVTEVLEMVEGKGDTEPGPLDLD</sequence>
<feature type="domain" description="HAT C-terminal dimerisation" evidence="7">
    <location>
        <begin position="288"/>
        <end position="359"/>
    </location>
</feature>
<dbReference type="PANTHER" id="PTHR46481:SF10">
    <property type="entry name" value="ZINC FINGER BED DOMAIN-CONTAINING PROTEIN 39"/>
    <property type="match status" value="1"/>
</dbReference>
<dbReference type="Pfam" id="PF05699">
    <property type="entry name" value="Dimer_Tnp_hAT"/>
    <property type="match status" value="1"/>
</dbReference>
<name>A0A8H3E0U4_9AGAM</name>
<dbReference type="GO" id="GO:0005634">
    <property type="term" value="C:nucleus"/>
    <property type="evidence" value="ECO:0007669"/>
    <property type="project" value="UniProtKB-SubCell"/>
</dbReference>
<dbReference type="Proteomes" id="UP000663827">
    <property type="component" value="Unassembled WGS sequence"/>
</dbReference>
<keyword evidence="3" id="KW-0863">Zinc-finger</keyword>
<proteinExistence type="predicted"/>
<reference evidence="8" key="1">
    <citation type="submission" date="2021-01" db="EMBL/GenBank/DDBJ databases">
        <authorList>
            <person name="Kaushik A."/>
        </authorList>
    </citation>
    <scope>NUCLEOTIDE SEQUENCE</scope>
    <source>
        <strain evidence="8">AG5</strain>
    </source>
</reference>
<feature type="region of interest" description="Disordered" evidence="6">
    <location>
        <begin position="234"/>
        <end position="257"/>
    </location>
</feature>
<evidence type="ECO:0000256" key="1">
    <source>
        <dbReference type="ARBA" id="ARBA00004123"/>
    </source>
</evidence>
<dbReference type="GO" id="GO:0046983">
    <property type="term" value="F:protein dimerization activity"/>
    <property type="evidence" value="ECO:0007669"/>
    <property type="project" value="InterPro"/>
</dbReference>
<evidence type="ECO:0000256" key="4">
    <source>
        <dbReference type="ARBA" id="ARBA00022833"/>
    </source>
</evidence>
<protein>
    <recommendedName>
        <fullName evidence="7">HAT C-terminal dimerisation domain-containing protein</fullName>
    </recommendedName>
</protein>
<dbReference type="InterPro" id="IPR012337">
    <property type="entry name" value="RNaseH-like_sf"/>
</dbReference>
<accession>A0A8H3E0U4</accession>
<keyword evidence="2" id="KW-0479">Metal-binding</keyword>
<keyword evidence="4" id="KW-0862">Zinc</keyword>